<dbReference type="RefSeq" id="WP_119778998.1">
    <property type="nucleotide sequence ID" value="NZ_QYUK01000011.1"/>
</dbReference>
<gene>
    <name evidence="2" type="ORF">D3874_16175</name>
</gene>
<evidence type="ECO:0000256" key="1">
    <source>
        <dbReference type="SAM" id="SignalP"/>
    </source>
</evidence>
<evidence type="ECO:0008006" key="4">
    <source>
        <dbReference type="Google" id="ProtNLM"/>
    </source>
</evidence>
<evidence type="ECO:0000313" key="2">
    <source>
        <dbReference type="EMBL" id="RJF88362.1"/>
    </source>
</evidence>
<accession>A0A418WED5</accession>
<proteinExistence type="predicted"/>
<keyword evidence="1" id="KW-0732">Signal</keyword>
<organism evidence="2 3">
    <name type="scientific">Oleomonas cavernae</name>
    <dbReference type="NCBI Taxonomy" id="2320859"/>
    <lineage>
        <taxon>Bacteria</taxon>
        <taxon>Pseudomonadati</taxon>
        <taxon>Pseudomonadota</taxon>
        <taxon>Alphaproteobacteria</taxon>
        <taxon>Acetobacterales</taxon>
        <taxon>Acetobacteraceae</taxon>
        <taxon>Oleomonas</taxon>
    </lineage>
</organism>
<reference evidence="2 3" key="1">
    <citation type="submission" date="2018-09" db="EMBL/GenBank/DDBJ databases">
        <authorList>
            <person name="Zhu H."/>
        </authorList>
    </citation>
    <scope>NUCLEOTIDE SEQUENCE [LARGE SCALE GENOMIC DNA]</scope>
    <source>
        <strain evidence="2 3">K1W22B-8</strain>
    </source>
</reference>
<name>A0A418WED5_9PROT</name>
<comment type="caution">
    <text evidence="2">The sequence shown here is derived from an EMBL/GenBank/DDBJ whole genome shotgun (WGS) entry which is preliminary data.</text>
</comment>
<dbReference type="AlphaFoldDB" id="A0A418WED5"/>
<feature type="chain" id="PRO_5019310682" description="DUF2946 domain-containing protein" evidence="1">
    <location>
        <begin position="27"/>
        <end position="116"/>
    </location>
</feature>
<dbReference type="EMBL" id="QYUK01000011">
    <property type="protein sequence ID" value="RJF88362.1"/>
    <property type="molecule type" value="Genomic_DNA"/>
</dbReference>
<dbReference type="Proteomes" id="UP000284605">
    <property type="component" value="Unassembled WGS sequence"/>
</dbReference>
<keyword evidence="3" id="KW-1185">Reference proteome</keyword>
<evidence type="ECO:0000313" key="3">
    <source>
        <dbReference type="Proteomes" id="UP000284605"/>
    </source>
</evidence>
<sequence length="116" mass="11872">MAVALFKRLLTLVCVVSFLGGTMAQAMPLAMSAAAPCDMAMSMPATGDGMPCRQGKADMALCVPLLGCALAPASLPVPVTAAVANVAWSRAWFADLQATMAGRAIEPAIFPPIHLA</sequence>
<protein>
    <recommendedName>
        <fullName evidence="4">DUF2946 domain-containing protein</fullName>
    </recommendedName>
</protein>
<feature type="signal peptide" evidence="1">
    <location>
        <begin position="1"/>
        <end position="26"/>
    </location>
</feature>